<dbReference type="Pfam" id="PF01061">
    <property type="entry name" value="ABC2_membrane"/>
    <property type="match status" value="1"/>
</dbReference>
<proteinExistence type="predicted"/>
<dbReference type="Proteomes" id="UP000221011">
    <property type="component" value="Chromosome"/>
</dbReference>
<dbReference type="GO" id="GO:0046677">
    <property type="term" value="P:response to antibiotic"/>
    <property type="evidence" value="ECO:0007669"/>
    <property type="project" value="UniProtKB-KW"/>
</dbReference>
<feature type="transmembrane region" description="Helical" evidence="6">
    <location>
        <begin position="189"/>
        <end position="208"/>
    </location>
</feature>
<feature type="transmembrane region" description="Helical" evidence="6">
    <location>
        <begin position="249"/>
        <end position="270"/>
    </location>
</feature>
<evidence type="ECO:0000313" key="8">
    <source>
        <dbReference type="EMBL" id="ATL31513.1"/>
    </source>
</evidence>
<keyword evidence="4 6" id="KW-0472">Membrane</keyword>
<protein>
    <submittedName>
        <fullName evidence="8">ABC-type multidrug transport system, permease component</fullName>
    </submittedName>
</protein>
<keyword evidence="5" id="KW-0046">Antibiotic resistance</keyword>
<evidence type="ECO:0000256" key="5">
    <source>
        <dbReference type="ARBA" id="ARBA00023251"/>
    </source>
</evidence>
<evidence type="ECO:0000256" key="1">
    <source>
        <dbReference type="ARBA" id="ARBA00004141"/>
    </source>
</evidence>
<dbReference type="GO" id="GO:0043190">
    <property type="term" value="C:ATP-binding cassette (ABC) transporter complex"/>
    <property type="evidence" value="ECO:0007669"/>
    <property type="project" value="InterPro"/>
</dbReference>
<dbReference type="GO" id="GO:0140359">
    <property type="term" value="F:ABC-type transporter activity"/>
    <property type="evidence" value="ECO:0007669"/>
    <property type="project" value="InterPro"/>
</dbReference>
<keyword evidence="3 6" id="KW-1133">Transmembrane helix</keyword>
<keyword evidence="2 6" id="KW-0812">Transmembrane</keyword>
<dbReference type="EMBL" id="CP022685">
    <property type="protein sequence ID" value="ATL31513.1"/>
    <property type="molecule type" value="Genomic_DNA"/>
</dbReference>
<evidence type="ECO:0000259" key="7">
    <source>
        <dbReference type="Pfam" id="PF01061"/>
    </source>
</evidence>
<evidence type="ECO:0000313" key="9">
    <source>
        <dbReference type="Proteomes" id="UP000221011"/>
    </source>
</evidence>
<dbReference type="AlphaFoldDB" id="A0A291QJ82"/>
<evidence type="ECO:0000256" key="2">
    <source>
        <dbReference type="ARBA" id="ARBA00022692"/>
    </source>
</evidence>
<feature type="domain" description="ABC-2 type transporter transmembrane" evidence="7">
    <location>
        <begin position="51"/>
        <end position="232"/>
    </location>
</feature>
<sequence>MVSETHPSVQDRPAIASRRRARPHTVSWRTAWLSFRALFNWNDPGPFLLAMVATPLCELLFYSRVGRAFGAAGPEFYVLGGAMLAACTPSIAGGAMSLSSERYFGTLEHLLLSGRGRGRVSVLLTRAVPYAAAGLLAAVLSLLAGMAVLRTTLPVGQLLAFVPLLAVGALSATYFGMALGVGGLVTRGVFTLMNIAFMALALGAGLLVPAAELPGWLTAIAMVLPMRHAATAERAAGHDPTLMGLANGAAAEALVAGAWAAVAVGLFTLYERRMHRGV</sequence>
<keyword evidence="9" id="KW-1185">Reference proteome</keyword>
<dbReference type="PIRSF" id="PIRSF006648">
    <property type="entry name" value="DrrB"/>
    <property type="match status" value="1"/>
</dbReference>
<name>A0A291QJ82_9ACTN</name>
<evidence type="ECO:0000256" key="3">
    <source>
        <dbReference type="ARBA" id="ARBA00022989"/>
    </source>
</evidence>
<dbReference type="PANTHER" id="PTHR43229">
    <property type="entry name" value="NODULATION PROTEIN J"/>
    <property type="match status" value="1"/>
</dbReference>
<comment type="subcellular location">
    <subcellularLocation>
        <location evidence="1">Membrane</location>
        <topology evidence="1">Multi-pass membrane protein</topology>
    </subcellularLocation>
</comment>
<dbReference type="KEGG" id="sfk:KY5_6495"/>
<accession>A0A291QJ82</accession>
<feature type="transmembrane region" description="Helical" evidence="6">
    <location>
        <begin position="155"/>
        <end position="177"/>
    </location>
</feature>
<dbReference type="InterPro" id="IPR051784">
    <property type="entry name" value="Nod_factor_ABC_transporter"/>
</dbReference>
<reference evidence="8 9" key="1">
    <citation type="submission" date="2017-08" db="EMBL/GenBank/DDBJ databases">
        <title>Complete Genome Sequence of Streptomyces formicae KY5, the formicamycin producer.</title>
        <authorList>
            <person name="Holmes N.A."/>
            <person name="Devine R."/>
            <person name="Qin Z."/>
            <person name="Seipke R.F."/>
            <person name="Wilkinson B."/>
            <person name="Hutchings M.I."/>
        </authorList>
    </citation>
    <scope>NUCLEOTIDE SEQUENCE [LARGE SCALE GENOMIC DNA]</scope>
    <source>
        <strain evidence="8 9">KY5</strain>
    </source>
</reference>
<evidence type="ECO:0000256" key="4">
    <source>
        <dbReference type="ARBA" id="ARBA00023136"/>
    </source>
</evidence>
<dbReference type="PANTHER" id="PTHR43229:SF6">
    <property type="entry name" value="ABC-TYPE MULTIDRUG TRANSPORT SYSTEM, PERMEASE COMPONENT"/>
    <property type="match status" value="1"/>
</dbReference>
<gene>
    <name evidence="8" type="ORF">KY5_6495</name>
</gene>
<evidence type="ECO:0000256" key="6">
    <source>
        <dbReference type="SAM" id="Phobius"/>
    </source>
</evidence>
<dbReference type="InterPro" id="IPR000412">
    <property type="entry name" value="ABC_2_transport"/>
</dbReference>
<dbReference type="InterPro" id="IPR013525">
    <property type="entry name" value="ABC2_TM"/>
</dbReference>
<feature type="transmembrane region" description="Helical" evidence="6">
    <location>
        <begin position="127"/>
        <end position="149"/>
    </location>
</feature>
<organism evidence="8 9">
    <name type="scientific">Streptomyces formicae</name>
    <dbReference type="NCBI Taxonomy" id="1616117"/>
    <lineage>
        <taxon>Bacteria</taxon>
        <taxon>Bacillati</taxon>
        <taxon>Actinomycetota</taxon>
        <taxon>Actinomycetes</taxon>
        <taxon>Kitasatosporales</taxon>
        <taxon>Streptomycetaceae</taxon>
        <taxon>Streptomyces</taxon>
    </lineage>
</organism>